<proteinExistence type="predicted"/>
<keyword evidence="2" id="KW-1185">Reference proteome</keyword>
<accession>A0ABW4YY48</accession>
<evidence type="ECO:0000313" key="2">
    <source>
        <dbReference type="Proteomes" id="UP001597299"/>
    </source>
</evidence>
<protein>
    <submittedName>
        <fullName evidence="1">DUF2735 domain-containing protein</fullName>
    </submittedName>
</protein>
<dbReference type="EMBL" id="JBHUHD010000001">
    <property type="protein sequence ID" value="MFD2141088.1"/>
    <property type="molecule type" value="Genomic_DNA"/>
</dbReference>
<dbReference type="InterPro" id="IPR021232">
    <property type="entry name" value="DUF2735"/>
</dbReference>
<dbReference type="Proteomes" id="UP001597299">
    <property type="component" value="Unassembled WGS sequence"/>
</dbReference>
<comment type="caution">
    <text evidence="1">The sequence shown here is derived from an EMBL/GenBank/DDBJ whole genome shotgun (WGS) entry which is preliminary data.</text>
</comment>
<gene>
    <name evidence="1" type="ORF">ACFSNC_11795</name>
</gene>
<dbReference type="Pfam" id="PF10931">
    <property type="entry name" value="DUF2735"/>
    <property type="match status" value="1"/>
</dbReference>
<reference evidence="2" key="1">
    <citation type="journal article" date="2019" name="Int. J. Syst. Evol. Microbiol.">
        <title>The Global Catalogue of Microorganisms (GCM) 10K type strain sequencing project: providing services to taxonomists for standard genome sequencing and annotation.</title>
        <authorList>
            <consortium name="The Broad Institute Genomics Platform"/>
            <consortium name="The Broad Institute Genome Sequencing Center for Infectious Disease"/>
            <person name="Wu L."/>
            <person name="Ma J."/>
        </authorList>
    </citation>
    <scope>NUCLEOTIDE SEQUENCE [LARGE SCALE GENOMIC DNA]</scope>
    <source>
        <strain evidence="2">CCM 7435</strain>
    </source>
</reference>
<name>A0ABW4YY48_9HYPH</name>
<sequence>MNVSPIGGSAKIYEFPRGGRASLVGRRENERLDANAAALRAVPVAFDAGWYHEEAIKQDRPTDKRS</sequence>
<organism evidence="1 2">
    <name type="scientific">Ancylobacter oerskovii</name>
    <dbReference type="NCBI Taxonomy" id="459519"/>
    <lineage>
        <taxon>Bacteria</taxon>
        <taxon>Pseudomonadati</taxon>
        <taxon>Pseudomonadota</taxon>
        <taxon>Alphaproteobacteria</taxon>
        <taxon>Hyphomicrobiales</taxon>
        <taxon>Xanthobacteraceae</taxon>
        <taxon>Ancylobacter</taxon>
    </lineage>
</organism>
<evidence type="ECO:0000313" key="1">
    <source>
        <dbReference type="EMBL" id="MFD2141088.1"/>
    </source>
</evidence>
<dbReference type="RefSeq" id="WP_213350382.1">
    <property type="nucleotide sequence ID" value="NZ_JAHBGB010000002.1"/>
</dbReference>